<dbReference type="PROSITE" id="PS50987">
    <property type="entry name" value="HTH_ARSR_2"/>
    <property type="match status" value="1"/>
</dbReference>
<dbReference type="InterPro" id="IPR051081">
    <property type="entry name" value="HTH_MetalResp_TranReg"/>
</dbReference>
<dbReference type="STRING" id="608506.COB47_1740"/>
<dbReference type="SUPFAM" id="SSF46785">
    <property type="entry name" value="Winged helix' DNA-binding domain"/>
    <property type="match status" value="1"/>
</dbReference>
<dbReference type="InterPro" id="IPR018334">
    <property type="entry name" value="ArsR_HTH"/>
</dbReference>
<feature type="domain" description="HTH arsR-type" evidence="4">
    <location>
        <begin position="1"/>
        <end position="95"/>
    </location>
</feature>
<dbReference type="InterPro" id="IPR011991">
    <property type="entry name" value="ArsR-like_HTH"/>
</dbReference>
<dbReference type="PANTHER" id="PTHR33154:SF18">
    <property type="entry name" value="ARSENICAL RESISTANCE OPERON REPRESSOR"/>
    <property type="match status" value="1"/>
</dbReference>
<dbReference type="PRINTS" id="PR00778">
    <property type="entry name" value="HTHARSR"/>
</dbReference>
<gene>
    <name evidence="5" type="ordered locus">COB47_1740</name>
</gene>
<organism evidence="5 6">
    <name type="scientific">Caldicellulosiruptor obsidiansis (strain ATCC BAA-2073 / JCM 16842 / OB47)</name>
    <dbReference type="NCBI Taxonomy" id="608506"/>
    <lineage>
        <taxon>Bacteria</taxon>
        <taxon>Bacillati</taxon>
        <taxon>Bacillota</taxon>
        <taxon>Bacillota incertae sedis</taxon>
        <taxon>Caldicellulosiruptorales</taxon>
        <taxon>Caldicellulosiruptoraceae</taxon>
        <taxon>Caldicellulosiruptor</taxon>
    </lineage>
</organism>
<evidence type="ECO:0000256" key="2">
    <source>
        <dbReference type="ARBA" id="ARBA00023125"/>
    </source>
</evidence>
<keyword evidence="1" id="KW-0805">Transcription regulation</keyword>
<keyword evidence="3" id="KW-0804">Transcription</keyword>
<protein>
    <submittedName>
        <fullName evidence="5">Regulatory protein ArsR</fullName>
    </submittedName>
</protein>
<dbReference type="EMBL" id="CP002164">
    <property type="protein sequence ID" value="ADL43018.1"/>
    <property type="molecule type" value="Genomic_DNA"/>
</dbReference>
<name>D9TFP8_CALOO</name>
<evidence type="ECO:0000256" key="1">
    <source>
        <dbReference type="ARBA" id="ARBA00023015"/>
    </source>
</evidence>
<dbReference type="KEGG" id="cob:COB47_1740"/>
<dbReference type="NCBIfam" id="NF033788">
    <property type="entry name" value="HTH_metalloreg"/>
    <property type="match status" value="1"/>
</dbReference>
<evidence type="ECO:0000313" key="6">
    <source>
        <dbReference type="Proteomes" id="UP000000347"/>
    </source>
</evidence>
<dbReference type="eggNOG" id="COG0640">
    <property type="taxonomic scope" value="Bacteria"/>
</dbReference>
<dbReference type="InterPro" id="IPR036390">
    <property type="entry name" value="WH_DNA-bd_sf"/>
</dbReference>
<dbReference type="OrthoDB" id="9799175at2"/>
<dbReference type="Pfam" id="PF01022">
    <property type="entry name" value="HTH_5"/>
    <property type="match status" value="1"/>
</dbReference>
<dbReference type="InterPro" id="IPR001845">
    <property type="entry name" value="HTH_ArsR_DNA-bd_dom"/>
</dbReference>
<dbReference type="Proteomes" id="UP000000347">
    <property type="component" value="Chromosome"/>
</dbReference>
<dbReference type="SMART" id="SM00418">
    <property type="entry name" value="HTH_ARSR"/>
    <property type="match status" value="1"/>
</dbReference>
<dbReference type="GO" id="GO:0003700">
    <property type="term" value="F:DNA-binding transcription factor activity"/>
    <property type="evidence" value="ECO:0007669"/>
    <property type="project" value="InterPro"/>
</dbReference>
<dbReference type="PROSITE" id="PS00846">
    <property type="entry name" value="HTH_ARSR_1"/>
    <property type="match status" value="1"/>
</dbReference>
<dbReference type="GO" id="GO:0003677">
    <property type="term" value="F:DNA binding"/>
    <property type="evidence" value="ECO:0007669"/>
    <property type="project" value="UniProtKB-KW"/>
</dbReference>
<keyword evidence="2" id="KW-0238">DNA-binding</keyword>
<dbReference type="AlphaFoldDB" id="D9TFP8"/>
<keyword evidence="6" id="KW-1185">Reference proteome</keyword>
<dbReference type="CDD" id="cd00090">
    <property type="entry name" value="HTH_ARSR"/>
    <property type="match status" value="1"/>
</dbReference>
<dbReference type="RefSeq" id="WP_013291015.1">
    <property type="nucleotide sequence ID" value="NC_014392.1"/>
</dbReference>
<evidence type="ECO:0000259" key="4">
    <source>
        <dbReference type="PROSITE" id="PS50987"/>
    </source>
</evidence>
<dbReference type="Gene3D" id="1.10.10.10">
    <property type="entry name" value="Winged helix-like DNA-binding domain superfamily/Winged helix DNA-binding domain"/>
    <property type="match status" value="1"/>
</dbReference>
<reference evidence="5 6" key="1">
    <citation type="journal article" date="2010" name="J. Bacteriol.">
        <title>Complete genome sequence of the cellulolytic thermophile Caldicellulosiruptor obsidiansis OB47T.</title>
        <authorList>
            <person name="Elkins J.G."/>
            <person name="Lochner A."/>
            <person name="Hamilton-Brehm S.D."/>
            <person name="Davenport K.W."/>
            <person name="Podar M."/>
            <person name="Brown S.D."/>
            <person name="Land M.L."/>
            <person name="Hauser L.J."/>
            <person name="Klingeman D.M."/>
            <person name="Raman B."/>
            <person name="Goodwin L.A."/>
            <person name="Tapia R."/>
            <person name="Meincke L.J."/>
            <person name="Detter J.C."/>
            <person name="Bruce D.C."/>
            <person name="Han C.S."/>
            <person name="Palumbo A.V."/>
            <person name="Cottingham R.W."/>
            <person name="Keller M."/>
            <person name="Graham D.E."/>
        </authorList>
    </citation>
    <scope>NUCLEOTIDE SEQUENCE [LARGE SCALE GENOMIC DNA]</scope>
    <source>
        <strain evidence="6">ATCC BAA-2073 / strain OB47</strain>
    </source>
</reference>
<sequence>MNLAEILKILGDECRLRIINLLLQQSLCVCDIEKILGTTQSNTSRHLNKLKVAGILSASKKSQWIYYSINKLFLQENEKLIEFLREKFSQQEIFKNDLIRLKELKEKYKECEHTFKKVQRSDI</sequence>
<dbReference type="InterPro" id="IPR036388">
    <property type="entry name" value="WH-like_DNA-bd_sf"/>
</dbReference>
<evidence type="ECO:0000313" key="5">
    <source>
        <dbReference type="EMBL" id="ADL43018.1"/>
    </source>
</evidence>
<dbReference type="HOGENOM" id="CLU_097806_3_1_9"/>
<proteinExistence type="predicted"/>
<evidence type="ECO:0000256" key="3">
    <source>
        <dbReference type="ARBA" id="ARBA00023163"/>
    </source>
</evidence>
<dbReference type="PANTHER" id="PTHR33154">
    <property type="entry name" value="TRANSCRIPTIONAL REGULATOR, ARSR FAMILY"/>
    <property type="match status" value="1"/>
</dbReference>
<accession>D9TFP8</accession>